<dbReference type="EC" id="2.3.2.27" evidence="4"/>
<accession>A0A834ZCX1</accession>
<dbReference type="InterPro" id="IPR018121">
    <property type="entry name" value="7-in-absentia-prot_TRAF-dom"/>
</dbReference>
<protein>
    <recommendedName>
        <fullName evidence="4">RING-type E3 ubiquitin transferase</fullName>
        <ecNumber evidence="4">2.3.2.27</ecNumber>
    </recommendedName>
</protein>
<evidence type="ECO:0000256" key="9">
    <source>
        <dbReference type="ARBA" id="ARBA00022833"/>
    </source>
</evidence>
<evidence type="ECO:0000256" key="5">
    <source>
        <dbReference type="ARBA" id="ARBA00022679"/>
    </source>
</evidence>
<dbReference type="FunFam" id="2.60.210.10:FF:000004">
    <property type="entry name" value="E3 ubiquitin-protein ligase SINAT5-like"/>
    <property type="match status" value="1"/>
</dbReference>
<dbReference type="Gene3D" id="3.30.40.10">
    <property type="entry name" value="Zinc/RING finger domain, C3HC4 (zinc finger)"/>
    <property type="match status" value="2"/>
</dbReference>
<dbReference type="PROSITE" id="PS51081">
    <property type="entry name" value="ZF_SIAH"/>
    <property type="match status" value="1"/>
</dbReference>
<evidence type="ECO:0000313" key="13">
    <source>
        <dbReference type="Proteomes" id="UP000655225"/>
    </source>
</evidence>
<dbReference type="GO" id="GO:0005737">
    <property type="term" value="C:cytoplasm"/>
    <property type="evidence" value="ECO:0007669"/>
    <property type="project" value="InterPro"/>
</dbReference>
<keyword evidence="13" id="KW-1185">Reference proteome</keyword>
<dbReference type="Pfam" id="PF21362">
    <property type="entry name" value="Sina_RING"/>
    <property type="match status" value="1"/>
</dbReference>
<keyword evidence="6" id="KW-0479">Metal-binding</keyword>
<comment type="caution">
    <text evidence="12">The sequence shown here is derived from an EMBL/GenBank/DDBJ whole genome shotgun (WGS) entry which is preliminary data.</text>
</comment>
<dbReference type="Pfam" id="PF03145">
    <property type="entry name" value="Sina_TRAF"/>
    <property type="match status" value="1"/>
</dbReference>
<dbReference type="PANTHER" id="PTHR10315:SF91">
    <property type="entry name" value="RING-TYPE E3 UBIQUITIN TRANSFERASE"/>
    <property type="match status" value="1"/>
</dbReference>
<dbReference type="Proteomes" id="UP000655225">
    <property type="component" value="Unassembled WGS sequence"/>
</dbReference>
<dbReference type="InterPro" id="IPR052088">
    <property type="entry name" value="E3_ubiquitin-ligase_SINA"/>
</dbReference>
<dbReference type="AlphaFoldDB" id="A0A834ZCX1"/>
<dbReference type="Pfam" id="PF21361">
    <property type="entry name" value="Sina_ZnF"/>
    <property type="match status" value="1"/>
</dbReference>
<dbReference type="FunFam" id="3.30.40.10:FF:000041">
    <property type="entry name" value="E3 ubiquitin-protein ligase SINAT3"/>
    <property type="match status" value="1"/>
</dbReference>
<keyword evidence="5" id="KW-0808">Transferase</keyword>
<dbReference type="GO" id="GO:0061630">
    <property type="term" value="F:ubiquitin protein ligase activity"/>
    <property type="evidence" value="ECO:0007669"/>
    <property type="project" value="UniProtKB-EC"/>
</dbReference>
<evidence type="ECO:0000256" key="4">
    <source>
        <dbReference type="ARBA" id="ARBA00012483"/>
    </source>
</evidence>
<evidence type="ECO:0000259" key="11">
    <source>
        <dbReference type="PROSITE" id="PS51081"/>
    </source>
</evidence>
<keyword evidence="8" id="KW-0833">Ubl conjugation pathway</keyword>
<dbReference type="Gene3D" id="2.60.210.10">
    <property type="entry name" value="Apoptosis, Tumor Necrosis Factor Receptor Associated Protein 2, Chain A"/>
    <property type="match status" value="1"/>
</dbReference>
<dbReference type="InterPro" id="IPR013010">
    <property type="entry name" value="Znf_SIAH"/>
</dbReference>
<dbReference type="SUPFAM" id="SSF49599">
    <property type="entry name" value="TRAF domain-like"/>
    <property type="match status" value="1"/>
</dbReference>
<gene>
    <name evidence="12" type="ORF">HHK36_011507</name>
</gene>
<keyword evidence="7 10" id="KW-0863">Zinc-finger</keyword>
<dbReference type="OrthoDB" id="6590493at2759"/>
<dbReference type="GO" id="GO:0016567">
    <property type="term" value="P:protein ubiquitination"/>
    <property type="evidence" value="ECO:0007669"/>
    <property type="project" value="UniProtKB-UniPathway"/>
</dbReference>
<evidence type="ECO:0000256" key="10">
    <source>
        <dbReference type="PROSITE-ProRule" id="PRU00455"/>
    </source>
</evidence>
<evidence type="ECO:0000256" key="3">
    <source>
        <dbReference type="ARBA" id="ARBA00009119"/>
    </source>
</evidence>
<name>A0A834ZCX1_TETSI</name>
<dbReference type="UniPathway" id="UPA00143"/>
<evidence type="ECO:0000256" key="2">
    <source>
        <dbReference type="ARBA" id="ARBA00004906"/>
    </source>
</evidence>
<proteinExistence type="inferred from homology"/>
<keyword evidence="9" id="KW-0862">Zinc</keyword>
<comment type="catalytic activity">
    <reaction evidence="1">
        <text>S-ubiquitinyl-[E2 ubiquitin-conjugating enzyme]-L-cysteine + [acceptor protein]-L-lysine = [E2 ubiquitin-conjugating enzyme]-L-cysteine + N(6)-ubiquitinyl-[acceptor protein]-L-lysine.</text>
        <dbReference type="EC" id="2.3.2.27"/>
    </reaction>
</comment>
<evidence type="ECO:0000256" key="6">
    <source>
        <dbReference type="ARBA" id="ARBA00022723"/>
    </source>
</evidence>
<dbReference type="GO" id="GO:0008270">
    <property type="term" value="F:zinc ion binding"/>
    <property type="evidence" value="ECO:0007669"/>
    <property type="project" value="UniProtKB-KW"/>
</dbReference>
<dbReference type="EMBL" id="JABCRI010000007">
    <property type="protein sequence ID" value="KAF8403405.1"/>
    <property type="molecule type" value="Genomic_DNA"/>
</dbReference>
<dbReference type="PANTHER" id="PTHR10315">
    <property type="entry name" value="E3 UBIQUITIN PROTEIN LIGASE SIAH"/>
    <property type="match status" value="1"/>
</dbReference>
<evidence type="ECO:0000256" key="1">
    <source>
        <dbReference type="ARBA" id="ARBA00000900"/>
    </source>
</evidence>
<evidence type="ECO:0000256" key="7">
    <source>
        <dbReference type="ARBA" id="ARBA00022771"/>
    </source>
</evidence>
<sequence length="307" mass="34997">MSKCQTALNWMIVFWLGVGTQRLRHRLASLQGLVALASRLLDVQESHCWLDGLSLYILGFLILIPSSVTLMQCPSGHTLCSDCKSKVNNKCPACRKEIGNIRCLVLEKFALSLPLTCRYQCLGCDKVLPYYGKVKHEAQCIFRPYSCPHPGSECSIMGDVPNLLAHLRESHKVDLQTGSTFNHRYVKQDPCSVDNVCWTLTLFNCFDQYFCLHFEAFCLGTEPVYMAFLRFMGEESEARNFVYCLEIGGNGRKLTWQGVPRSIRTNHRSIRDSHDGLIIQRSLALYFSGGDRRELKLRVTGRIWKEL</sequence>
<dbReference type="InterPro" id="IPR008974">
    <property type="entry name" value="TRAF-like"/>
</dbReference>
<reference evidence="12 13" key="1">
    <citation type="submission" date="2020-04" db="EMBL/GenBank/DDBJ databases">
        <title>Plant Genome Project.</title>
        <authorList>
            <person name="Zhang R.-G."/>
        </authorList>
    </citation>
    <scope>NUCLEOTIDE SEQUENCE [LARGE SCALE GENOMIC DNA]</scope>
    <source>
        <strain evidence="12">YNK0</strain>
        <tissue evidence="12">Leaf</tissue>
    </source>
</reference>
<evidence type="ECO:0000256" key="8">
    <source>
        <dbReference type="ARBA" id="ARBA00022786"/>
    </source>
</evidence>
<comment type="similarity">
    <text evidence="3">Belongs to the SINA (Seven in absentia) family.</text>
</comment>
<comment type="pathway">
    <text evidence="2">Protein modification; protein ubiquitination.</text>
</comment>
<dbReference type="InterPro" id="IPR049548">
    <property type="entry name" value="Sina-like_RING"/>
</dbReference>
<organism evidence="12 13">
    <name type="scientific">Tetracentron sinense</name>
    <name type="common">Spur-leaf</name>
    <dbReference type="NCBI Taxonomy" id="13715"/>
    <lineage>
        <taxon>Eukaryota</taxon>
        <taxon>Viridiplantae</taxon>
        <taxon>Streptophyta</taxon>
        <taxon>Embryophyta</taxon>
        <taxon>Tracheophyta</taxon>
        <taxon>Spermatophyta</taxon>
        <taxon>Magnoliopsida</taxon>
        <taxon>Trochodendrales</taxon>
        <taxon>Trochodendraceae</taxon>
        <taxon>Tetracentron</taxon>
    </lineage>
</organism>
<feature type="domain" description="SIAH-type" evidence="11">
    <location>
        <begin position="112"/>
        <end position="172"/>
    </location>
</feature>
<dbReference type="InterPro" id="IPR013083">
    <property type="entry name" value="Znf_RING/FYVE/PHD"/>
</dbReference>
<evidence type="ECO:0000313" key="12">
    <source>
        <dbReference type="EMBL" id="KAF8403405.1"/>
    </source>
</evidence>
<dbReference type="GO" id="GO:0006511">
    <property type="term" value="P:ubiquitin-dependent protein catabolic process"/>
    <property type="evidence" value="ECO:0007669"/>
    <property type="project" value="InterPro"/>
</dbReference>